<evidence type="ECO:0000256" key="8">
    <source>
        <dbReference type="ARBA" id="ARBA00022957"/>
    </source>
</evidence>
<feature type="transmembrane region" description="Helical" evidence="17">
    <location>
        <begin position="170"/>
        <end position="187"/>
    </location>
</feature>
<feature type="domain" description="NADH:quinone oxidoreductase/Mrp antiporter transmembrane" evidence="18">
    <location>
        <begin position="189"/>
        <end position="477"/>
    </location>
</feature>
<dbReference type="GO" id="GO:0008137">
    <property type="term" value="F:NADH dehydrogenase (ubiquinone) activity"/>
    <property type="evidence" value="ECO:0007669"/>
    <property type="project" value="InterPro"/>
</dbReference>
<evidence type="ECO:0000256" key="16">
    <source>
        <dbReference type="ARBA" id="ARBA00048026"/>
    </source>
</evidence>
<dbReference type="GeneID" id="56139589"/>
<protein>
    <recommendedName>
        <fullName evidence="3 17">NAD(P)H-quinone oxidoreductase chain 4, chloroplastic</fullName>
        <ecNumber evidence="17">7.1.1.-</ecNumber>
    </recommendedName>
    <alternativeName>
        <fullName evidence="14 17">NAD(P)H dehydrogenase, chain 4</fullName>
    </alternativeName>
    <alternativeName>
        <fullName evidence="13 17">NADH-plastoquinone oxidoreductase chain 4</fullName>
    </alternativeName>
</protein>
<feature type="transmembrane region" description="Helical" evidence="17">
    <location>
        <begin position="193"/>
        <end position="213"/>
    </location>
</feature>
<dbReference type="EC" id="7.1.1.-" evidence="17"/>
<feature type="transmembrane region" description="Helical" evidence="17">
    <location>
        <begin position="520"/>
        <end position="541"/>
    </location>
</feature>
<dbReference type="InterPro" id="IPR001750">
    <property type="entry name" value="ND/Mrp_TM"/>
</dbReference>
<keyword evidence="12 17" id="KW-0472">Membrane</keyword>
<feature type="transmembrane region" description="Helical" evidence="17">
    <location>
        <begin position="61"/>
        <end position="81"/>
    </location>
</feature>
<keyword evidence="7 17" id="KW-0521">NADP</keyword>
<feature type="transmembrane region" description="Helical" evidence="17">
    <location>
        <begin position="269"/>
        <end position="292"/>
    </location>
</feature>
<feature type="transmembrane region" description="Helical" evidence="17">
    <location>
        <begin position="388"/>
        <end position="406"/>
    </location>
</feature>
<dbReference type="GO" id="GO:0015990">
    <property type="term" value="P:electron transport coupled proton transport"/>
    <property type="evidence" value="ECO:0007669"/>
    <property type="project" value="TreeGrafter"/>
</dbReference>
<evidence type="ECO:0000256" key="4">
    <source>
        <dbReference type="ARBA" id="ARBA00022528"/>
    </source>
</evidence>
<comment type="subcellular location">
    <subcellularLocation>
        <location evidence="1 17">Plastid</location>
        <location evidence="1 17">Chloroplast thylakoid membrane</location>
        <topology evidence="1 17">Multi-pass membrane protein</topology>
    </subcellularLocation>
</comment>
<dbReference type="PRINTS" id="PR01437">
    <property type="entry name" value="NUOXDRDTASE4"/>
</dbReference>
<feature type="transmembrane region" description="Helical" evidence="17">
    <location>
        <begin position="475"/>
        <end position="500"/>
    </location>
</feature>
<dbReference type="RefSeq" id="YP_009906574.1">
    <property type="nucleotide sequence ID" value="NC_049877.1"/>
</dbReference>
<evidence type="ECO:0000256" key="2">
    <source>
        <dbReference type="ARBA" id="ARBA00009025"/>
    </source>
</evidence>
<evidence type="ECO:0000259" key="18">
    <source>
        <dbReference type="Pfam" id="PF00361"/>
    </source>
</evidence>
<evidence type="ECO:0000256" key="6">
    <source>
        <dbReference type="ARBA" id="ARBA00022719"/>
    </source>
</evidence>
<keyword evidence="19" id="KW-0934">Plastid</keyword>
<evidence type="ECO:0000256" key="9">
    <source>
        <dbReference type="ARBA" id="ARBA00022967"/>
    </source>
</evidence>
<dbReference type="InterPro" id="IPR022997">
    <property type="entry name" value="NADH_Q_OxRdtase_chain4"/>
</dbReference>
<accession>A0A7D5U8E4</accession>
<dbReference type="NCBIfam" id="TIGR01972">
    <property type="entry name" value="NDH_I_M"/>
    <property type="match status" value="1"/>
</dbReference>
<dbReference type="PANTHER" id="PTHR43507">
    <property type="entry name" value="NADH-UBIQUINONE OXIDOREDUCTASE CHAIN 4"/>
    <property type="match status" value="1"/>
</dbReference>
<keyword evidence="4 19" id="KW-0150">Chloroplast</keyword>
<evidence type="ECO:0000256" key="10">
    <source>
        <dbReference type="ARBA" id="ARBA00022989"/>
    </source>
</evidence>
<gene>
    <name evidence="17 19" type="primary">ndhD</name>
</gene>
<feature type="transmembrane region" description="Helical" evidence="17">
    <location>
        <begin position="143"/>
        <end position="163"/>
    </location>
</feature>
<evidence type="ECO:0000256" key="3">
    <source>
        <dbReference type="ARBA" id="ARBA00016792"/>
    </source>
</evidence>
<keyword evidence="17" id="KW-0793">Thylakoid</keyword>
<dbReference type="InterPro" id="IPR003918">
    <property type="entry name" value="NADH_UbQ_OxRdtase"/>
</dbReference>
<reference evidence="19" key="1">
    <citation type="submission" date="2019-04" db="EMBL/GenBank/DDBJ databases">
        <title>The complete chloroplast genome of Quercus mongolica var. crispula (Blume) H.Ohash (Fagaceae).</title>
        <authorList>
            <person name="Park J.H."/>
            <person name="Lee M."/>
            <person name="Lee J."/>
        </authorList>
    </citation>
    <scope>NUCLEOTIDE SEQUENCE</scope>
</reference>
<dbReference type="PANTHER" id="PTHR43507:SF21">
    <property type="entry name" value="NAD(P)H-QUINONE OXIDOREDUCTASE CHAIN 4, CHLOROPLASTIC"/>
    <property type="match status" value="1"/>
</dbReference>
<feature type="transmembrane region" description="Helical" evidence="17">
    <location>
        <begin position="418"/>
        <end position="438"/>
    </location>
</feature>
<keyword evidence="9 17" id="KW-1278">Translocase</keyword>
<feature type="transmembrane region" description="Helical" evidence="17">
    <location>
        <begin position="304"/>
        <end position="322"/>
    </location>
</feature>
<feature type="transmembrane region" description="Helical" evidence="17">
    <location>
        <begin position="225"/>
        <end position="249"/>
    </location>
</feature>
<proteinExistence type="inferred from homology"/>
<dbReference type="InterPro" id="IPR010227">
    <property type="entry name" value="NADH_Q_OxRdtase_chainM/4"/>
</dbReference>
<evidence type="ECO:0000256" key="5">
    <source>
        <dbReference type="ARBA" id="ARBA00022692"/>
    </source>
</evidence>
<evidence type="ECO:0000256" key="17">
    <source>
        <dbReference type="HAMAP-Rule" id="MF_00491"/>
    </source>
</evidence>
<dbReference type="GO" id="GO:0009535">
    <property type="term" value="C:chloroplast thylakoid membrane"/>
    <property type="evidence" value="ECO:0007669"/>
    <property type="project" value="UniProtKB-SubCell"/>
</dbReference>
<evidence type="ECO:0000256" key="11">
    <source>
        <dbReference type="ARBA" id="ARBA00023027"/>
    </source>
</evidence>
<evidence type="ECO:0000313" key="19">
    <source>
        <dbReference type="EMBL" id="QLI42254.1"/>
    </source>
</evidence>
<dbReference type="GO" id="GO:0003954">
    <property type="term" value="F:NADH dehydrogenase activity"/>
    <property type="evidence" value="ECO:0007669"/>
    <property type="project" value="TreeGrafter"/>
</dbReference>
<comment type="catalytic activity">
    <reaction evidence="15 17">
        <text>a plastoquinone + NADPH + (n+1) H(+)(in) = a plastoquinol + NADP(+) + n H(+)(out)</text>
        <dbReference type="Rhea" id="RHEA:42612"/>
        <dbReference type="Rhea" id="RHEA-COMP:9561"/>
        <dbReference type="Rhea" id="RHEA-COMP:9562"/>
        <dbReference type="ChEBI" id="CHEBI:15378"/>
        <dbReference type="ChEBI" id="CHEBI:17757"/>
        <dbReference type="ChEBI" id="CHEBI:57783"/>
        <dbReference type="ChEBI" id="CHEBI:58349"/>
        <dbReference type="ChEBI" id="CHEBI:62192"/>
    </reaction>
</comment>
<evidence type="ECO:0000256" key="14">
    <source>
        <dbReference type="ARBA" id="ARBA00032800"/>
    </source>
</evidence>
<evidence type="ECO:0000256" key="15">
    <source>
        <dbReference type="ARBA" id="ARBA00047726"/>
    </source>
</evidence>
<dbReference type="EMBL" id="MK860969">
    <property type="protein sequence ID" value="QLI42254.1"/>
    <property type="molecule type" value="Genomic_DNA"/>
</dbReference>
<evidence type="ECO:0000256" key="7">
    <source>
        <dbReference type="ARBA" id="ARBA00022857"/>
    </source>
</evidence>
<keyword evidence="8 17" id="KW-0618">Plastoquinone</keyword>
<dbReference type="GO" id="GO:0048039">
    <property type="term" value="F:ubiquinone binding"/>
    <property type="evidence" value="ECO:0007669"/>
    <property type="project" value="TreeGrafter"/>
</dbReference>
<name>A0A7D5U8E4_9ROSI</name>
<keyword evidence="5 17" id="KW-0812">Transmembrane</keyword>
<sequence length="557" mass="63199">MKQLEAWASLIDTVQKPHLNTFRFFFYRQKSPCSKTKYIYIFCFRARTLLVQVYLVFTTNYFPWLTIVAVLPIFGGSLIFFLPHKGNKVIRLYTLFICIIELLLTTYAFYYYFQLDDPLMQLTEDYKWIDFFDFYWRLGIDGLSIGPILLTGFITTLATLAAWPVTRDSRLFHFLMLAMYSGQIGLFSSRDLLLFFIMWELELIPVYLLISVWGGKKRLYSATKFILYTAGSSVFLLLGVLGIGLYASNEPTLNFETSANQSYPVALEIIFYIGFLIAFAVKSPIIPFHTWLPDTHGEAHYSTCMLLAGILLKMGAYGLVRINMEFLPRAHSIFAPWLMIVGTIQIIYAASASPGQRNLKKRIAYSSVSHMGFIIIGIGSLSDMGLNGAFLQIISHGFIGAALFFLAGTSYDRIRLVYLDEMGGMAVLVPKIFTTFSILSMASLALPGMSGFVAELIVFFGIITSQKFFLIQKILITFVMAIGTILTPIYSLSMLRQMFYGYKFFNAPNSYFFDSGPRELFISISIFLPVIGIGLYPDFVFSLSVDKVETLISNFFL</sequence>
<dbReference type="Pfam" id="PF00361">
    <property type="entry name" value="Proton_antipo_M"/>
    <property type="match status" value="1"/>
</dbReference>
<keyword evidence="11 17" id="KW-0520">NAD</keyword>
<feature type="transmembrane region" description="Helical" evidence="17">
    <location>
        <begin position="93"/>
        <end position="113"/>
    </location>
</feature>
<evidence type="ECO:0000256" key="12">
    <source>
        <dbReference type="ARBA" id="ARBA00023136"/>
    </source>
</evidence>
<dbReference type="AlphaFoldDB" id="A0A7D5U8E4"/>
<comment type="catalytic activity">
    <reaction evidence="16 17">
        <text>a plastoquinone + NADH + (n+1) H(+)(in) = a plastoquinol + NAD(+) + n H(+)(out)</text>
        <dbReference type="Rhea" id="RHEA:42608"/>
        <dbReference type="Rhea" id="RHEA-COMP:9561"/>
        <dbReference type="Rhea" id="RHEA-COMP:9562"/>
        <dbReference type="ChEBI" id="CHEBI:15378"/>
        <dbReference type="ChEBI" id="CHEBI:17757"/>
        <dbReference type="ChEBI" id="CHEBI:57540"/>
        <dbReference type="ChEBI" id="CHEBI:57945"/>
        <dbReference type="ChEBI" id="CHEBI:62192"/>
    </reaction>
</comment>
<evidence type="ECO:0000256" key="1">
    <source>
        <dbReference type="ARBA" id="ARBA00004454"/>
    </source>
</evidence>
<geneLocation type="chloroplast" evidence="19"/>
<evidence type="ECO:0000256" key="13">
    <source>
        <dbReference type="ARBA" id="ARBA00030440"/>
    </source>
</evidence>
<feature type="transmembrane region" description="Helical" evidence="17">
    <location>
        <begin position="334"/>
        <end position="351"/>
    </location>
</feature>
<feature type="transmembrane region" description="Helical" evidence="17">
    <location>
        <begin position="363"/>
        <end position="382"/>
    </location>
</feature>
<feature type="transmembrane region" description="Helical" evidence="17">
    <location>
        <begin position="444"/>
        <end position="463"/>
    </location>
</feature>
<keyword evidence="10 17" id="KW-1133">Transmembrane helix</keyword>
<organism evidence="19">
    <name type="scientific">Quercus mongolica subsp. crispula</name>
    <dbReference type="NCBI Taxonomy" id="213178"/>
    <lineage>
        <taxon>Eukaryota</taxon>
        <taxon>Viridiplantae</taxon>
        <taxon>Streptophyta</taxon>
        <taxon>Embryophyta</taxon>
        <taxon>Tracheophyta</taxon>
        <taxon>Spermatophyta</taxon>
        <taxon>Magnoliopsida</taxon>
        <taxon>eudicotyledons</taxon>
        <taxon>Gunneridae</taxon>
        <taxon>Pentapetalae</taxon>
        <taxon>rosids</taxon>
        <taxon>fabids</taxon>
        <taxon>Fagales</taxon>
        <taxon>Fagaceae</taxon>
        <taxon>Quercus</taxon>
    </lineage>
</organism>
<dbReference type="GO" id="GO:0042773">
    <property type="term" value="P:ATP synthesis coupled electron transport"/>
    <property type="evidence" value="ECO:0007669"/>
    <property type="project" value="InterPro"/>
</dbReference>
<dbReference type="GO" id="GO:0016655">
    <property type="term" value="F:oxidoreductase activity, acting on NAD(P)H, quinone or similar compound as acceptor"/>
    <property type="evidence" value="ECO:0007669"/>
    <property type="project" value="UniProtKB-UniRule"/>
</dbReference>
<dbReference type="HAMAP" id="MF_00491">
    <property type="entry name" value="NDH1_NuoM"/>
    <property type="match status" value="1"/>
</dbReference>
<comment type="similarity">
    <text evidence="2 17">Belongs to the complex I subunit 4 family.</text>
</comment>
<keyword evidence="6 17" id="KW-0874">Quinone</keyword>